<dbReference type="Pfam" id="PF08030">
    <property type="entry name" value="NAD_binding_6"/>
    <property type="match status" value="1"/>
</dbReference>
<dbReference type="Pfam" id="PF08022">
    <property type="entry name" value="FAD_binding_8"/>
    <property type="match status" value="1"/>
</dbReference>
<organism evidence="9">
    <name type="scientific">Asparagopsis taxiformis</name>
    <dbReference type="NCBI Taxonomy" id="260499"/>
    <lineage>
        <taxon>Eukaryota</taxon>
        <taxon>Rhodophyta</taxon>
        <taxon>Florideophyceae</taxon>
        <taxon>Rhodymeniophycidae</taxon>
        <taxon>Bonnemaisoniales</taxon>
        <taxon>Bonnemaisoniaceae</taxon>
        <taxon>Asparagopsis</taxon>
    </lineage>
</organism>
<dbReference type="SUPFAM" id="SSF52343">
    <property type="entry name" value="Ferredoxin reductase-like, C-terminal NADP-linked domain"/>
    <property type="match status" value="2"/>
</dbReference>
<evidence type="ECO:0000256" key="4">
    <source>
        <dbReference type="ARBA" id="ARBA00023002"/>
    </source>
</evidence>
<reference evidence="9" key="1">
    <citation type="journal article" date="2020" name="ACS Chem. Biol.">
        <title>Genetic and biochemical reconstitution of bromoform biosynthesis in Asparagopsis lends insights into seaweed ROS enzymology.</title>
        <authorList>
            <person name="Thapa H.R."/>
            <person name="Lin Z."/>
            <person name="Yi D."/>
            <person name="Smith J.E."/>
            <person name="Schmidt E.W."/>
            <person name="Agarwal V."/>
        </authorList>
    </citation>
    <scope>NUCLEOTIDE SEQUENCE</scope>
</reference>
<feature type="transmembrane region" description="Helical" evidence="7">
    <location>
        <begin position="694"/>
        <end position="714"/>
    </location>
</feature>
<evidence type="ECO:0000256" key="1">
    <source>
        <dbReference type="ARBA" id="ARBA00004141"/>
    </source>
</evidence>
<dbReference type="EMBL" id="MN966727">
    <property type="protein sequence ID" value="QKI80124.1"/>
    <property type="molecule type" value="Genomic_DNA"/>
</dbReference>
<gene>
    <name evidence="9" type="primary">NOX4</name>
</gene>
<dbReference type="InterPro" id="IPR013112">
    <property type="entry name" value="FAD-bd_8"/>
</dbReference>
<evidence type="ECO:0000256" key="6">
    <source>
        <dbReference type="SAM" id="MobiDB-lite"/>
    </source>
</evidence>
<evidence type="ECO:0000313" key="9">
    <source>
        <dbReference type="EMBL" id="QKI80124.1"/>
    </source>
</evidence>
<dbReference type="InterPro" id="IPR017938">
    <property type="entry name" value="Riboflavin_synthase-like_b-brl"/>
</dbReference>
<dbReference type="Gene3D" id="2.40.30.10">
    <property type="entry name" value="Translation factors"/>
    <property type="match status" value="1"/>
</dbReference>
<accession>A0A6M8PSK7</accession>
<evidence type="ECO:0000256" key="7">
    <source>
        <dbReference type="SAM" id="Phobius"/>
    </source>
</evidence>
<dbReference type="InterPro" id="IPR013121">
    <property type="entry name" value="Fe_red_NAD-bd_6"/>
</dbReference>
<dbReference type="InterPro" id="IPR017927">
    <property type="entry name" value="FAD-bd_FR_type"/>
</dbReference>
<feature type="region of interest" description="Disordered" evidence="6">
    <location>
        <begin position="486"/>
        <end position="511"/>
    </location>
</feature>
<feature type="transmembrane region" description="Helical" evidence="7">
    <location>
        <begin position="628"/>
        <end position="650"/>
    </location>
</feature>
<dbReference type="PROSITE" id="PS51384">
    <property type="entry name" value="FAD_FR"/>
    <property type="match status" value="1"/>
</dbReference>
<feature type="domain" description="FAD-binding FR-type" evidence="8">
    <location>
        <begin position="218"/>
        <end position="336"/>
    </location>
</feature>
<dbReference type="InterPro" id="IPR013130">
    <property type="entry name" value="Fe3_Rdtase_TM_dom"/>
</dbReference>
<dbReference type="Gene3D" id="3.40.50.80">
    <property type="entry name" value="Nucleotide-binding domain of ferredoxin-NADP reductase (FNR) module"/>
    <property type="match status" value="2"/>
</dbReference>
<feature type="transmembrane region" description="Helical" evidence="7">
    <location>
        <begin position="145"/>
        <end position="169"/>
    </location>
</feature>
<evidence type="ECO:0000256" key="3">
    <source>
        <dbReference type="ARBA" id="ARBA00022989"/>
    </source>
</evidence>
<dbReference type="AlphaFoldDB" id="A0A6M8PSK7"/>
<feature type="transmembrane region" description="Helical" evidence="7">
    <location>
        <begin position="181"/>
        <end position="203"/>
    </location>
</feature>
<feature type="transmembrane region" description="Helical" evidence="7">
    <location>
        <begin position="29"/>
        <end position="50"/>
    </location>
</feature>
<dbReference type="InterPro" id="IPR050369">
    <property type="entry name" value="RBOH/FRE"/>
</dbReference>
<name>A0A6M8PSK7_9FLOR</name>
<protein>
    <submittedName>
        <fullName evidence="9">NAD(P)H oxidase 4</fullName>
    </submittedName>
</protein>
<dbReference type="PANTHER" id="PTHR11972:SF153">
    <property type="entry name" value="SUPEROXIDE-GENERATING NADPH OXIDASE HEAVY CHAIN SUBUNIT A"/>
    <property type="match status" value="1"/>
</dbReference>
<dbReference type="InterPro" id="IPR039261">
    <property type="entry name" value="FNR_nucleotide-bd"/>
</dbReference>
<dbReference type="GO" id="GO:0016491">
    <property type="term" value="F:oxidoreductase activity"/>
    <property type="evidence" value="ECO:0007669"/>
    <property type="project" value="UniProtKB-KW"/>
</dbReference>
<evidence type="ECO:0000259" key="8">
    <source>
        <dbReference type="PROSITE" id="PS51384"/>
    </source>
</evidence>
<feature type="transmembrane region" description="Helical" evidence="7">
    <location>
        <begin position="591"/>
        <end position="612"/>
    </location>
</feature>
<feature type="transmembrane region" description="Helical" evidence="7">
    <location>
        <begin position="62"/>
        <end position="92"/>
    </location>
</feature>
<keyword evidence="2 7" id="KW-0812">Transmembrane</keyword>
<dbReference type="CDD" id="cd06186">
    <property type="entry name" value="NOX_Duox_like_FAD_NADP"/>
    <property type="match status" value="1"/>
</dbReference>
<dbReference type="SUPFAM" id="SSF63380">
    <property type="entry name" value="Riboflavin synthase domain-like"/>
    <property type="match status" value="1"/>
</dbReference>
<sequence>MRSAKRSSVKKTIDLWSAKLETYLSTHAFEVLALAIYSAAVVLQFIWGAHDEFHFQPDDTNLRWYICIARGAGYVLNLTCALVILMAARLLSTKLRETPLQYIVPLDKAFPKFHVIIGYTIAGALLIHVPFHLTWLTAYDQWAGGLWGFTMSAATGAFLLPIFVVMLITALPFNRRKRFRLFYIVHMIGAFFFFALLIFHGMYRTVPETYKWITGPIIVYIIDRVVRHYKINTAGLELSGEHSLLKGRDILELRVPRLFDYRAGQYAEILVPSISKEWHPFTIASAPHEKTMVFFIKALGNWTKTLRDAFVARQQGDVTEPLMVQIRGPFGAPAQHVKGYDRVVLISGGVGSTPFAAISKHLQHLNKVENQTVQKNKRKHFNGLYEIEQRIRRTISSLYDVNIDVDDSTPVDEIEEQRRQHLVDMLNLTAENHVGCPAVDACPSDHCILADAPPTPTKAQGTTDANALELPDRDRALPTAANFASRRLPRPATTRTRTNEDSSFEYSDREQAAMRVSDDSEISDSNVDLQYSSSSQLTSTFTDEPSYILDMDSTNFQKPSTFGYQKSARQKLAHLYERRSKLLSFLHTTRVMMALLLTLLVRIILVCVMSIFDLGELNFTGSHIDENWLVASDTILGIILTTTLSLTIALEISYMGKRFFKNFWRCVDFFVFIPLSVLSNTGGLRKWTGHPPTGVVIFIHFIFLIPTMLFLLSARMYRSIGSRTLLDNGKCSCDCKCNKTIPDVDFVWTTPRGGDDKWLRDELYPLANGTELRLHRYVTREKEEDMEASEEFISIAKAGRPDWDALFSQIAEEAPSRVRIGVFFCGPHPMGAAVMKSIRKVEIISNLRGAYLEATPDHVLVDDLKLNSISDVARLRSYGCKVRFVFREENFG</sequence>
<evidence type="ECO:0000256" key="5">
    <source>
        <dbReference type="ARBA" id="ARBA00023136"/>
    </source>
</evidence>
<comment type="subcellular location">
    <subcellularLocation>
        <location evidence="1">Membrane</location>
        <topology evidence="1">Multi-pass membrane protein</topology>
    </subcellularLocation>
</comment>
<dbReference type="PANTHER" id="PTHR11972">
    <property type="entry name" value="NADPH OXIDASE"/>
    <property type="match status" value="1"/>
</dbReference>
<evidence type="ECO:0000256" key="2">
    <source>
        <dbReference type="ARBA" id="ARBA00022692"/>
    </source>
</evidence>
<keyword evidence="5 7" id="KW-0472">Membrane</keyword>
<keyword evidence="4" id="KW-0560">Oxidoreductase</keyword>
<feature type="transmembrane region" description="Helical" evidence="7">
    <location>
        <begin position="113"/>
        <end position="133"/>
    </location>
</feature>
<dbReference type="Pfam" id="PF01794">
    <property type="entry name" value="Ferric_reduct"/>
    <property type="match status" value="1"/>
</dbReference>
<keyword evidence="3 7" id="KW-1133">Transmembrane helix</keyword>
<proteinExistence type="predicted"/>
<dbReference type="GO" id="GO:0005886">
    <property type="term" value="C:plasma membrane"/>
    <property type="evidence" value="ECO:0007669"/>
    <property type="project" value="TreeGrafter"/>
</dbReference>